<dbReference type="Gene3D" id="3.30.70.100">
    <property type="match status" value="1"/>
</dbReference>
<dbReference type="Pfam" id="PF00403">
    <property type="entry name" value="HMA"/>
    <property type="match status" value="1"/>
</dbReference>
<dbReference type="RefSeq" id="WP_130305897.1">
    <property type="nucleotide sequence ID" value="NZ_SHKN01000001.1"/>
</dbReference>
<keyword evidence="4" id="KW-1185">Reference proteome</keyword>
<dbReference type="EMBL" id="SHKN01000001">
    <property type="protein sequence ID" value="RZT95979.1"/>
    <property type="molecule type" value="Genomic_DNA"/>
</dbReference>
<evidence type="ECO:0000313" key="4">
    <source>
        <dbReference type="Proteomes" id="UP000293562"/>
    </source>
</evidence>
<dbReference type="OrthoDB" id="5513217at2"/>
<feature type="domain" description="HMA" evidence="2">
    <location>
        <begin position="23"/>
        <end position="89"/>
    </location>
</feature>
<feature type="signal peptide" evidence="1">
    <location>
        <begin position="1"/>
        <end position="21"/>
    </location>
</feature>
<comment type="caution">
    <text evidence="3">The sequence shown here is derived from an EMBL/GenBank/DDBJ whole genome shotgun (WGS) entry which is preliminary data.</text>
</comment>
<evidence type="ECO:0000313" key="3">
    <source>
        <dbReference type="EMBL" id="RZT95979.1"/>
    </source>
</evidence>
<gene>
    <name evidence="3" type="ORF">EV201_0608</name>
</gene>
<dbReference type="GO" id="GO:0046872">
    <property type="term" value="F:metal ion binding"/>
    <property type="evidence" value="ECO:0007669"/>
    <property type="project" value="InterPro"/>
</dbReference>
<evidence type="ECO:0000256" key="1">
    <source>
        <dbReference type="SAM" id="SignalP"/>
    </source>
</evidence>
<protein>
    <submittedName>
        <fullName evidence="3">Copper chaperone CopZ</fullName>
    </submittedName>
</protein>
<dbReference type="InterPro" id="IPR006121">
    <property type="entry name" value="HMA_dom"/>
</dbReference>
<feature type="chain" id="PRO_5020365986" evidence="1">
    <location>
        <begin position="22"/>
        <end position="111"/>
    </location>
</feature>
<dbReference type="CDD" id="cd00371">
    <property type="entry name" value="HMA"/>
    <property type="match status" value="1"/>
</dbReference>
<dbReference type="AlphaFoldDB" id="A0A4Q7VIN0"/>
<name>A0A4Q7VIN0_9BACT</name>
<organism evidence="3 4">
    <name type="scientific">Ancylomarina subtilis</name>
    <dbReference type="NCBI Taxonomy" id="1639035"/>
    <lineage>
        <taxon>Bacteria</taxon>
        <taxon>Pseudomonadati</taxon>
        <taxon>Bacteroidota</taxon>
        <taxon>Bacteroidia</taxon>
        <taxon>Marinilabiliales</taxon>
        <taxon>Marinifilaceae</taxon>
        <taxon>Ancylomarina</taxon>
    </lineage>
</organism>
<dbReference type="InterPro" id="IPR036163">
    <property type="entry name" value="HMA_dom_sf"/>
</dbReference>
<dbReference type="Proteomes" id="UP000293562">
    <property type="component" value="Unassembled WGS sequence"/>
</dbReference>
<proteinExistence type="predicted"/>
<dbReference type="SUPFAM" id="SSF55008">
    <property type="entry name" value="HMA, heavy metal-associated domain"/>
    <property type="match status" value="1"/>
</dbReference>
<sequence length="111" mass="12364">MKTKILGVLVLFLMGTMSVLAQSKTEKFKVYGNCGMCEKRIETAAQSVDGVTSADWDKETKMIVVTFDEKKTDLHKVHMAIAKAGHDTDMHKASDEAYKKLAGCCQYERAK</sequence>
<reference evidence="3 4" key="1">
    <citation type="submission" date="2019-02" db="EMBL/GenBank/DDBJ databases">
        <title>Genomic Encyclopedia of Type Strains, Phase IV (KMG-IV): sequencing the most valuable type-strain genomes for metagenomic binning, comparative biology and taxonomic classification.</title>
        <authorList>
            <person name="Goeker M."/>
        </authorList>
    </citation>
    <scope>NUCLEOTIDE SEQUENCE [LARGE SCALE GENOMIC DNA]</scope>
    <source>
        <strain evidence="3 4">DSM 28825</strain>
    </source>
</reference>
<dbReference type="PROSITE" id="PS50846">
    <property type="entry name" value="HMA_2"/>
    <property type="match status" value="1"/>
</dbReference>
<keyword evidence="1" id="KW-0732">Signal</keyword>
<accession>A0A4Q7VIN0</accession>
<evidence type="ECO:0000259" key="2">
    <source>
        <dbReference type="PROSITE" id="PS50846"/>
    </source>
</evidence>